<evidence type="ECO:0000256" key="1">
    <source>
        <dbReference type="SAM" id="Phobius"/>
    </source>
</evidence>
<sequence length="56" mass="6177">MHSILMVSVGMLSRVVAMQVVFACLQCKLAPSALSSMMLWCVPSLLMYSTFTAFFP</sequence>
<dbReference type="EMBL" id="GBXM01032538">
    <property type="protein sequence ID" value="JAH76039.1"/>
    <property type="molecule type" value="Transcribed_RNA"/>
</dbReference>
<evidence type="ECO:0000313" key="3">
    <source>
        <dbReference type="EMBL" id="JAH76039.1"/>
    </source>
</evidence>
<keyword evidence="1" id="KW-1133">Transmembrane helix</keyword>
<reference evidence="3" key="1">
    <citation type="submission" date="2014-11" db="EMBL/GenBank/DDBJ databases">
        <authorList>
            <person name="Amaro Gonzalez C."/>
        </authorList>
    </citation>
    <scope>NUCLEOTIDE SEQUENCE</scope>
</reference>
<dbReference type="AlphaFoldDB" id="A0A0E9VD40"/>
<keyword evidence="1" id="KW-0472">Membrane</keyword>
<organism evidence="3">
    <name type="scientific">Anguilla anguilla</name>
    <name type="common">European freshwater eel</name>
    <name type="synonym">Muraena anguilla</name>
    <dbReference type="NCBI Taxonomy" id="7936"/>
    <lineage>
        <taxon>Eukaryota</taxon>
        <taxon>Metazoa</taxon>
        <taxon>Chordata</taxon>
        <taxon>Craniata</taxon>
        <taxon>Vertebrata</taxon>
        <taxon>Euteleostomi</taxon>
        <taxon>Actinopterygii</taxon>
        <taxon>Neopterygii</taxon>
        <taxon>Teleostei</taxon>
        <taxon>Anguilliformes</taxon>
        <taxon>Anguillidae</taxon>
        <taxon>Anguilla</taxon>
    </lineage>
</organism>
<keyword evidence="2" id="KW-0732">Signal</keyword>
<feature type="signal peptide" evidence="2">
    <location>
        <begin position="1"/>
        <end position="17"/>
    </location>
</feature>
<evidence type="ECO:0000256" key="2">
    <source>
        <dbReference type="SAM" id="SignalP"/>
    </source>
</evidence>
<proteinExistence type="predicted"/>
<name>A0A0E9VD40_ANGAN</name>
<feature type="chain" id="PRO_5002433628" evidence="2">
    <location>
        <begin position="18"/>
        <end position="56"/>
    </location>
</feature>
<protein>
    <submittedName>
        <fullName evidence="3">Uncharacterized protein</fullName>
    </submittedName>
</protein>
<reference evidence="3" key="2">
    <citation type="journal article" date="2015" name="Fish Shellfish Immunol.">
        <title>Early steps in the European eel (Anguilla anguilla)-Vibrio vulnificus interaction in the gills: Role of the RtxA13 toxin.</title>
        <authorList>
            <person name="Callol A."/>
            <person name="Pajuelo D."/>
            <person name="Ebbesson L."/>
            <person name="Teles M."/>
            <person name="MacKenzie S."/>
            <person name="Amaro C."/>
        </authorList>
    </citation>
    <scope>NUCLEOTIDE SEQUENCE</scope>
</reference>
<feature type="transmembrane region" description="Helical" evidence="1">
    <location>
        <begin position="33"/>
        <end position="55"/>
    </location>
</feature>
<accession>A0A0E9VD40</accession>
<keyword evidence="1" id="KW-0812">Transmembrane</keyword>